<dbReference type="Pfam" id="PF00528">
    <property type="entry name" value="BPD_transp_1"/>
    <property type="match status" value="2"/>
</dbReference>
<proteinExistence type="inferred from homology"/>
<feature type="transmembrane region" description="Helical" evidence="8">
    <location>
        <begin position="298"/>
        <end position="325"/>
    </location>
</feature>
<keyword evidence="3" id="KW-1003">Cell membrane</keyword>
<evidence type="ECO:0000256" key="4">
    <source>
        <dbReference type="ARBA" id="ARBA00022519"/>
    </source>
</evidence>
<feature type="transmembrane region" description="Helical" evidence="8">
    <location>
        <begin position="382"/>
        <end position="406"/>
    </location>
</feature>
<feature type="transmembrane region" description="Helical" evidence="8">
    <location>
        <begin position="156"/>
        <end position="179"/>
    </location>
</feature>
<keyword evidence="5 8" id="KW-0812">Transmembrane</keyword>
<dbReference type="InterPro" id="IPR000515">
    <property type="entry name" value="MetI-like"/>
</dbReference>
<organism evidence="10 11">
    <name type="scientific">Bosea thiooxidans</name>
    <dbReference type="NCBI Taxonomy" id="53254"/>
    <lineage>
        <taxon>Bacteria</taxon>
        <taxon>Pseudomonadati</taxon>
        <taxon>Pseudomonadota</taxon>
        <taxon>Alphaproteobacteria</taxon>
        <taxon>Hyphomicrobiales</taxon>
        <taxon>Boseaceae</taxon>
        <taxon>Bosea</taxon>
    </lineage>
</organism>
<feature type="transmembrane region" description="Helical" evidence="8">
    <location>
        <begin position="200"/>
        <end position="222"/>
    </location>
</feature>
<evidence type="ECO:0000256" key="6">
    <source>
        <dbReference type="ARBA" id="ARBA00022989"/>
    </source>
</evidence>
<dbReference type="AlphaFoldDB" id="A0A1T5C952"/>
<feature type="transmembrane region" description="Helical" evidence="8">
    <location>
        <begin position="345"/>
        <end position="370"/>
    </location>
</feature>
<dbReference type="PANTHER" id="PTHR43357">
    <property type="entry name" value="INNER MEMBRANE ABC TRANSPORTER PERMEASE PROTEIN YDCV"/>
    <property type="match status" value="1"/>
</dbReference>
<reference evidence="10 11" key="1">
    <citation type="submission" date="2017-02" db="EMBL/GenBank/DDBJ databases">
        <authorList>
            <person name="Peterson S.W."/>
        </authorList>
    </citation>
    <scope>NUCLEOTIDE SEQUENCE [LARGE SCALE GENOMIC DNA]</scope>
    <source>
        <strain evidence="10 11">DSM 9653</strain>
    </source>
</reference>
<dbReference type="GO" id="GO:0005886">
    <property type="term" value="C:plasma membrane"/>
    <property type="evidence" value="ECO:0007669"/>
    <property type="project" value="UniProtKB-SubCell"/>
</dbReference>
<feature type="transmembrane region" description="Helical" evidence="8">
    <location>
        <begin position="426"/>
        <end position="451"/>
    </location>
</feature>
<evidence type="ECO:0000256" key="1">
    <source>
        <dbReference type="ARBA" id="ARBA00004429"/>
    </source>
</evidence>
<keyword evidence="6 8" id="KW-1133">Transmembrane helix</keyword>
<dbReference type="PANTHER" id="PTHR43357:SF3">
    <property type="entry name" value="FE(3+)-TRANSPORT SYSTEM PERMEASE PROTEIN FBPB 2"/>
    <property type="match status" value="1"/>
</dbReference>
<protein>
    <submittedName>
        <fullName evidence="10">Iron(III) transport system permease protein</fullName>
    </submittedName>
</protein>
<feature type="domain" description="ABC transmembrane type-1" evidence="9">
    <location>
        <begin position="67"/>
        <end position="274"/>
    </location>
</feature>
<dbReference type="InterPro" id="IPR035906">
    <property type="entry name" value="MetI-like_sf"/>
</dbReference>
<name>A0A1T5C952_9HYPH</name>
<dbReference type="OrthoDB" id="9790211at2"/>
<evidence type="ECO:0000313" key="11">
    <source>
        <dbReference type="Proteomes" id="UP000190130"/>
    </source>
</evidence>
<evidence type="ECO:0000259" key="9">
    <source>
        <dbReference type="PROSITE" id="PS50928"/>
    </source>
</evidence>
<feature type="transmembrane region" description="Helical" evidence="8">
    <location>
        <begin position="256"/>
        <end position="277"/>
    </location>
</feature>
<sequence length="561" mass="59483">MSLSHPLADMRRPSPSWRPSTRFAYLSLFGAGLVLLPLLALAATALSSTQAAEIWPHLVANVLPGVLMQTALLLLGVGLLSAGIGVGAAWLVSQFEFPGRRSLEWLLVLPLALPTYLTAYIYVEFLGFQGPLQSALRAMTGWRSLRDYWFPDPRNLPGAIAIMAIVLYPYVYLSTRALFSLQGATIVEAARNLGATPGRLFWRIGLPLARPALAAGLTLVLLETLNDIGATEYLGVRSLTLSIYTTWINRGSLPGAAQIACVMLLVVFLLILAEARLRGQRRFTLPVRQPRHVGRKLLTGRAAAAAAFACLLPVLFGAILPIGYLVAEILQRGLLDQFDTGLLKLLGNAVLLAGTASIIVLALGLGIATASRSGRETWLKPLARLASLGYAVPGTVLALGLLIPLAAFDNALANASRALFGFNPGLVLIGSGAALVIAYAVRFLAIGVSGVESGLARVSPRIDDAARALGAGRQEILRRLHWPLARPAVAAAALLVFVDCLKELPATLLLRPLNIDTLATVVYGHASRGVFEDGALAALLIILAGLYPAVILAKTSVNRVG</sequence>
<feature type="transmembrane region" description="Helical" evidence="8">
    <location>
        <begin position="105"/>
        <end position="123"/>
    </location>
</feature>
<dbReference type="FunFam" id="1.10.3720.10:FF:000088">
    <property type="entry name" value="Iron(III) ABC transporter, permease protein"/>
    <property type="match status" value="1"/>
</dbReference>
<dbReference type="CDD" id="cd06261">
    <property type="entry name" value="TM_PBP2"/>
    <property type="match status" value="2"/>
</dbReference>
<dbReference type="Gene3D" id="1.10.3720.10">
    <property type="entry name" value="MetI-like"/>
    <property type="match status" value="2"/>
</dbReference>
<dbReference type="GO" id="GO:0055085">
    <property type="term" value="P:transmembrane transport"/>
    <property type="evidence" value="ECO:0007669"/>
    <property type="project" value="InterPro"/>
</dbReference>
<evidence type="ECO:0000256" key="2">
    <source>
        <dbReference type="ARBA" id="ARBA00022448"/>
    </source>
</evidence>
<dbReference type="PROSITE" id="PS50928">
    <property type="entry name" value="ABC_TM1"/>
    <property type="match status" value="2"/>
</dbReference>
<accession>A0A1T5C952</accession>
<feature type="domain" description="ABC transmembrane type-1" evidence="9">
    <location>
        <begin position="346"/>
        <end position="552"/>
    </location>
</feature>
<feature type="transmembrane region" description="Helical" evidence="8">
    <location>
        <begin position="534"/>
        <end position="553"/>
    </location>
</feature>
<evidence type="ECO:0000256" key="3">
    <source>
        <dbReference type="ARBA" id="ARBA00022475"/>
    </source>
</evidence>
<evidence type="ECO:0000313" key="10">
    <source>
        <dbReference type="EMBL" id="SKB55957.1"/>
    </source>
</evidence>
<dbReference type="RefSeq" id="WP_139384282.1">
    <property type="nucleotide sequence ID" value="NZ_FUYX01000003.1"/>
</dbReference>
<comment type="similarity">
    <text evidence="8">Belongs to the binding-protein-dependent transport system permease family.</text>
</comment>
<gene>
    <name evidence="10" type="ORF">SAMN05660750_01222</name>
</gene>
<keyword evidence="4" id="KW-0997">Cell inner membrane</keyword>
<keyword evidence="2 8" id="KW-0813">Transport</keyword>
<dbReference type="SUPFAM" id="SSF161098">
    <property type="entry name" value="MetI-like"/>
    <property type="match status" value="2"/>
</dbReference>
<comment type="subcellular location">
    <subcellularLocation>
        <location evidence="1">Cell inner membrane</location>
        <topology evidence="1">Multi-pass membrane protein</topology>
    </subcellularLocation>
    <subcellularLocation>
        <location evidence="8">Cell membrane</location>
        <topology evidence="8">Multi-pass membrane protein</topology>
    </subcellularLocation>
</comment>
<dbReference type="EMBL" id="FUYX01000003">
    <property type="protein sequence ID" value="SKB55957.1"/>
    <property type="molecule type" value="Genomic_DNA"/>
</dbReference>
<evidence type="ECO:0000256" key="7">
    <source>
        <dbReference type="ARBA" id="ARBA00023136"/>
    </source>
</evidence>
<evidence type="ECO:0000256" key="8">
    <source>
        <dbReference type="RuleBase" id="RU363032"/>
    </source>
</evidence>
<feature type="transmembrane region" description="Helical" evidence="8">
    <location>
        <begin position="67"/>
        <end position="93"/>
    </location>
</feature>
<evidence type="ECO:0000256" key="5">
    <source>
        <dbReference type="ARBA" id="ARBA00022692"/>
    </source>
</evidence>
<dbReference type="Proteomes" id="UP000190130">
    <property type="component" value="Unassembled WGS sequence"/>
</dbReference>
<keyword evidence="7 8" id="KW-0472">Membrane</keyword>